<keyword evidence="5" id="KW-0547">Nucleotide-binding</keyword>
<dbReference type="OrthoDB" id="9806359at2"/>
<feature type="domain" description="MannoseP isomerase/GMP-like beta-helix" evidence="9">
    <location>
        <begin position="299"/>
        <end position="353"/>
    </location>
</feature>
<evidence type="ECO:0000256" key="3">
    <source>
        <dbReference type="ARBA" id="ARBA00022679"/>
    </source>
</evidence>
<dbReference type="EC" id="2.7.7.13" evidence="2"/>
<accession>A0A1M7ELT6</accession>
<dbReference type="AlphaFoldDB" id="A0A1M7ELT6"/>
<dbReference type="RefSeq" id="WP_073082641.1">
    <property type="nucleotide sequence ID" value="NZ_FRBL01000005.1"/>
</dbReference>
<dbReference type="InterPro" id="IPR054566">
    <property type="entry name" value="ManC/GMP-like_b-helix"/>
</dbReference>
<dbReference type="InterPro" id="IPR051161">
    <property type="entry name" value="Mannose-6P_isomerase_type2"/>
</dbReference>
<sequence>MTQLNSHFYVAIMAGGIGSRFWPHSRTDNPKQFLDILNTGKTLLQWTYERFAQFIPKGNIYVVTHHQYTSKVAEQLPELPFDNIVSEPSRKNTAPCVAYISHKINKQDPKANIICAPADHLILDPTAFTNACLNALLFVQKHSALLTLGIKPTRPDTGYGYIQFEPQQVADDVYQVKTFTEKPNLELAKTFIQSGDFLWNAGIFVWNVKTILAAFKKYLPEIDELFEASTPYLNTGEEKEAIEKVYPQCTNISIDYGIMEKADNVYVIPSNFGWSDLGTWASAYENIEKDYLGNAVQGKNVVVIDATKCMVKVPNEKLVLLQGLDEMIVIDTPDVLLIAKKDHEQQIKDYVAEIKRNKGEKFL</sequence>
<dbReference type="GO" id="GO:0005525">
    <property type="term" value="F:GTP binding"/>
    <property type="evidence" value="ECO:0007669"/>
    <property type="project" value="UniProtKB-KW"/>
</dbReference>
<evidence type="ECO:0000256" key="6">
    <source>
        <dbReference type="ARBA" id="ARBA00023134"/>
    </source>
</evidence>
<reference evidence="10 11" key="1">
    <citation type="submission" date="2016-11" db="EMBL/GenBank/DDBJ databases">
        <authorList>
            <person name="Jaros S."/>
            <person name="Januszkiewicz K."/>
            <person name="Wedrychowicz H."/>
        </authorList>
    </citation>
    <scope>NUCLEOTIDE SEQUENCE [LARGE SCALE GENOMIC DNA]</scope>
    <source>
        <strain evidence="10 11">DSM 27406</strain>
    </source>
</reference>
<protein>
    <recommendedName>
        <fullName evidence="2">mannose-1-phosphate guanylyltransferase</fullName>
        <ecNumber evidence="2">2.7.7.13</ecNumber>
    </recommendedName>
</protein>
<dbReference type="InterPro" id="IPR049577">
    <property type="entry name" value="GMPP_N"/>
</dbReference>
<evidence type="ECO:0000256" key="5">
    <source>
        <dbReference type="ARBA" id="ARBA00022741"/>
    </source>
</evidence>
<dbReference type="GO" id="GO:0009298">
    <property type="term" value="P:GDP-mannose biosynthetic process"/>
    <property type="evidence" value="ECO:0007669"/>
    <property type="project" value="TreeGrafter"/>
</dbReference>
<keyword evidence="4 10" id="KW-0548">Nucleotidyltransferase</keyword>
<keyword evidence="6" id="KW-0342">GTP-binding</keyword>
<proteinExistence type="inferred from homology"/>
<dbReference type="PANTHER" id="PTHR46390:SF1">
    <property type="entry name" value="MANNOSE-1-PHOSPHATE GUANYLYLTRANSFERASE"/>
    <property type="match status" value="1"/>
</dbReference>
<dbReference type="CDD" id="cd02509">
    <property type="entry name" value="GDP-M1P_Guanylyltransferase"/>
    <property type="match status" value="1"/>
</dbReference>
<dbReference type="PANTHER" id="PTHR46390">
    <property type="entry name" value="MANNOSE-1-PHOSPHATE GUANYLYLTRANSFERASE"/>
    <property type="match status" value="1"/>
</dbReference>
<dbReference type="InterPro" id="IPR029044">
    <property type="entry name" value="Nucleotide-diphossugar_trans"/>
</dbReference>
<dbReference type="SUPFAM" id="SSF159283">
    <property type="entry name" value="Guanosine diphospho-D-mannose pyrophosphorylase/mannose-6-phosphate isomerase linker domain"/>
    <property type="match status" value="1"/>
</dbReference>
<keyword evidence="11" id="KW-1185">Reference proteome</keyword>
<dbReference type="GO" id="GO:0004475">
    <property type="term" value="F:mannose-1-phosphate guanylyltransferase (GTP) activity"/>
    <property type="evidence" value="ECO:0007669"/>
    <property type="project" value="UniProtKB-EC"/>
</dbReference>
<dbReference type="InterPro" id="IPR005835">
    <property type="entry name" value="NTP_transferase_dom"/>
</dbReference>
<name>A0A1M7ELT6_9BACT</name>
<evidence type="ECO:0000313" key="11">
    <source>
        <dbReference type="Proteomes" id="UP000184420"/>
    </source>
</evidence>
<evidence type="ECO:0000256" key="2">
    <source>
        <dbReference type="ARBA" id="ARBA00012387"/>
    </source>
</evidence>
<dbReference type="EMBL" id="FRBL01000005">
    <property type="protein sequence ID" value="SHL92553.1"/>
    <property type="molecule type" value="Genomic_DNA"/>
</dbReference>
<evidence type="ECO:0000313" key="10">
    <source>
        <dbReference type="EMBL" id="SHL92553.1"/>
    </source>
</evidence>
<dbReference type="Proteomes" id="UP000184420">
    <property type="component" value="Unassembled WGS sequence"/>
</dbReference>
<dbReference type="Gene3D" id="3.90.550.10">
    <property type="entry name" value="Spore Coat Polysaccharide Biosynthesis Protein SpsA, Chain A"/>
    <property type="match status" value="1"/>
</dbReference>
<evidence type="ECO:0000256" key="4">
    <source>
        <dbReference type="ARBA" id="ARBA00022695"/>
    </source>
</evidence>
<keyword evidence="3 10" id="KW-0808">Transferase</keyword>
<dbReference type="FunFam" id="3.90.550.10:FF:000046">
    <property type="entry name" value="Mannose-1-phosphate guanylyltransferase (GDP)"/>
    <property type="match status" value="1"/>
</dbReference>
<evidence type="ECO:0000259" key="8">
    <source>
        <dbReference type="Pfam" id="PF00483"/>
    </source>
</evidence>
<dbReference type="STRING" id="1419482.SAMN05444266_105492"/>
<comment type="catalytic activity">
    <reaction evidence="7">
        <text>alpha-D-mannose 1-phosphate + GTP + H(+) = GDP-alpha-D-mannose + diphosphate</text>
        <dbReference type="Rhea" id="RHEA:15229"/>
        <dbReference type="ChEBI" id="CHEBI:15378"/>
        <dbReference type="ChEBI" id="CHEBI:33019"/>
        <dbReference type="ChEBI" id="CHEBI:37565"/>
        <dbReference type="ChEBI" id="CHEBI:57527"/>
        <dbReference type="ChEBI" id="CHEBI:58409"/>
        <dbReference type="EC" id="2.7.7.13"/>
    </reaction>
</comment>
<evidence type="ECO:0000259" key="9">
    <source>
        <dbReference type="Pfam" id="PF22640"/>
    </source>
</evidence>
<dbReference type="Pfam" id="PF22640">
    <property type="entry name" value="ManC_GMP_beta-helix"/>
    <property type="match status" value="1"/>
</dbReference>
<feature type="domain" description="Nucleotidyl transferase" evidence="8">
    <location>
        <begin position="12"/>
        <end position="289"/>
    </location>
</feature>
<dbReference type="Pfam" id="PF00483">
    <property type="entry name" value="NTP_transferase"/>
    <property type="match status" value="1"/>
</dbReference>
<gene>
    <name evidence="10" type="ORF">SAMN05444266_105492</name>
</gene>
<dbReference type="SUPFAM" id="SSF53448">
    <property type="entry name" value="Nucleotide-diphospho-sugar transferases"/>
    <property type="match status" value="1"/>
</dbReference>
<organism evidence="10 11">
    <name type="scientific">Chitinophaga jiangningensis</name>
    <dbReference type="NCBI Taxonomy" id="1419482"/>
    <lineage>
        <taxon>Bacteria</taxon>
        <taxon>Pseudomonadati</taxon>
        <taxon>Bacteroidota</taxon>
        <taxon>Chitinophagia</taxon>
        <taxon>Chitinophagales</taxon>
        <taxon>Chitinophagaceae</taxon>
        <taxon>Chitinophaga</taxon>
    </lineage>
</organism>
<evidence type="ECO:0000256" key="1">
    <source>
        <dbReference type="ARBA" id="ARBA00006115"/>
    </source>
</evidence>
<comment type="similarity">
    <text evidence="1">Belongs to the mannose-6-phosphate isomerase type 2 family.</text>
</comment>
<evidence type="ECO:0000256" key="7">
    <source>
        <dbReference type="ARBA" id="ARBA00047343"/>
    </source>
</evidence>